<proteinExistence type="predicted"/>
<evidence type="ECO:0000313" key="3">
    <source>
        <dbReference type="Proteomes" id="UP001328107"/>
    </source>
</evidence>
<dbReference type="EMBL" id="BTRK01000003">
    <property type="protein sequence ID" value="GMR40998.1"/>
    <property type="molecule type" value="Genomic_DNA"/>
</dbReference>
<feature type="non-terminal residue" evidence="2">
    <location>
        <position position="1"/>
    </location>
</feature>
<keyword evidence="1" id="KW-0732">Signal</keyword>
<comment type="caution">
    <text evidence="2">The sequence shown here is derived from an EMBL/GenBank/DDBJ whole genome shotgun (WGS) entry which is preliminary data.</text>
</comment>
<feature type="signal peptide" evidence="1">
    <location>
        <begin position="1"/>
        <end position="18"/>
    </location>
</feature>
<organism evidence="2 3">
    <name type="scientific">Pristionchus mayeri</name>
    <dbReference type="NCBI Taxonomy" id="1317129"/>
    <lineage>
        <taxon>Eukaryota</taxon>
        <taxon>Metazoa</taxon>
        <taxon>Ecdysozoa</taxon>
        <taxon>Nematoda</taxon>
        <taxon>Chromadorea</taxon>
        <taxon>Rhabditida</taxon>
        <taxon>Rhabditina</taxon>
        <taxon>Diplogasteromorpha</taxon>
        <taxon>Diplogasteroidea</taxon>
        <taxon>Neodiplogasteridae</taxon>
        <taxon>Pristionchus</taxon>
    </lineage>
</organism>
<dbReference type="SUPFAM" id="SSF57302">
    <property type="entry name" value="Snake toxin-like"/>
    <property type="match status" value="1"/>
</dbReference>
<evidence type="ECO:0000256" key="1">
    <source>
        <dbReference type="SAM" id="SignalP"/>
    </source>
</evidence>
<keyword evidence="3" id="KW-1185">Reference proteome</keyword>
<protein>
    <recommendedName>
        <fullName evidence="4">UPAR/Ly6 domain-containing protein</fullName>
    </recommendedName>
</protein>
<dbReference type="AlphaFoldDB" id="A0AAN5C818"/>
<dbReference type="Proteomes" id="UP001328107">
    <property type="component" value="Unassembled WGS sequence"/>
</dbReference>
<evidence type="ECO:0000313" key="2">
    <source>
        <dbReference type="EMBL" id="GMR40998.1"/>
    </source>
</evidence>
<name>A0AAN5C818_9BILA</name>
<evidence type="ECO:0008006" key="4">
    <source>
        <dbReference type="Google" id="ProtNLM"/>
    </source>
</evidence>
<gene>
    <name evidence="2" type="ORF">PMAYCL1PPCAC_11193</name>
</gene>
<dbReference type="InterPro" id="IPR045860">
    <property type="entry name" value="Snake_toxin-like_sf"/>
</dbReference>
<accession>A0AAN5C818</accession>
<sequence>EIMKVAIVLLLTVSAVVALNCWDGPNTKGTDAKPQYDDRSCGEKVVACLRSDYQDDKGVSYAKKSCAAQDYKCPANDVPISGGLTKCCTTDHCNSASGSSLVMTVLAAGAAAFMRQ</sequence>
<feature type="chain" id="PRO_5042852098" description="UPAR/Ly6 domain-containing protein" evidence="1">
    <location>
        <begin position="19"/>
        <end position="116"/>
    </location>
</feature>
<reference evidence="3" key="1">
    <citation type="submission" date="2022-10" db="EMBL/GenBank/DDBJ databases">
        <title>Genome assembly of Pristionchus species.</title>
        <authorList>
            <person name="Yoshida K."/>
            <person name="Sommer R.J."/>
        </authorList>
    </citation>
    <scope>NUCLEOTIDE SEQUENCE [LARGE SCALE GENOMIC DNA]</scope>
    <source>
        <strain evidence="3">RS5460</strain>
    </source>
</reference>